<evidence type="ECO:0000259" key="3">
    <source>
        <dbReference type="PROSITE" id="PS51194"/>
    </source>
</evidence>
<accession>A0A501W017</accession>
<evidence type="ECO:0008006" key="6">
    <source>
        <dbReference type="Google" id="ProtNLM"/>
    </source>
</evidence>
<evidence type="ECO:0000313" key="5">
    <source>
        <dbReference type="Proteomes" id="UP000316727"/>
    </source>
</evidence>
<dbReference type="Pfam" id="PF00271">
    <property type="entry name" value="Helicase_C"/>
    <property type="match status" value="1"/>
</dbReference>
<dbReference type="GO" id="GO:0005524">
    <property type="term" value="F:ATP binding"/>
    <property type="evidence" value="ECO:0007669"/>
    <property type="project" value="InterPro"/>
</dbReference>
<dbReference type="PROSITE" id="PS50035">
    <property type="entry name" value="PLD"/>
    <property type="match status" value="1"/>
</dbReference>
<dbReference type="GO" id="GO:0006793">
    <property type="term" value="P:phosphorus metabolic process"/>
    <property type="evidence" value="ECO:0007669"/>
    <property type="project" value="UniProtKB-ARBA"/>
</dbReference>
<dbReference type="EMBL" id="VFRQ01000007">
    <property type="protein sequence ID" value="TPE43313.1"/>
    <property type="molecule type" value="Genomic_DNA"/>
</dbReference>
<dbReference type="OrthoDB" id="9814088at2"/>
<dbReference type="Pfam" id="PF00176">
    <property type="entry name" value="SNF2-rel_dom"/>
    <property type="match status" value="1"/>
</dbReference>
<dbReference type="InterPro" id="IPR014001">
    <property type="entry name" value="Helicase_ATP-bd"/>
</dbReference>
<dbReference type="GO" id="GO:0003824">
    <property type="term" value="F:catalytic activity"/>
    <property type="evidence" value="ECO:0007669"/>
    <property type="project" value="InterPro"/>
</dbReference>
<dbReference type="AlphaFoldDB" id="A0A501W017"/>
<dbReference type="Gene3D" id="3.40.50.10810">
    <property type="entry name" value="Tandem AAA-ATPase domain"/>
    <property type="match status" value="1"/>
</dbReference>
<dbReference type="InterPro" id="IPR027417">
    <property type="entry name" value="P-loop_NTPase"/>
</dbReference>
<dbReference type="InterPro" id="IPR038718">
    <property type="entry name" value="SNF2-like_sf"/>
</dbReference>
<dbReference type="PANTHER" id="PTHR10799">
    <property type="entry name" value="SNF2/RAD54 HELICASE FAMILY"/>
    <property type="match status" value="1"/>
</dbReference>
<dbReference type="InterPro" id="IPR000330">
    <property type="entry name" value="SNF2_N"/>
</dbReference>
<feature type="domain" description="Helicase ATP-binding" evidence="2">
    <location>
        <begin position="272"/>
        <end position="421"/>
    </location>
</feature>
<sequence>MSDKNQLELDLFTVSEDYKEYITAYKWPSNNLFPLNLPLTEGYRNVREVIVKEAQGSTAYLIITGFTSLNHLVTFLPDEVDWNKMQRVRILLGWEPKGKKRRKWSPAEVGREVKEYWLEQGLWLEQGGAVLKLTQLLIEGKVEVRYYRHQHSKIYVGDSSVVFGSANFSGHGTTQQREFNVRVTKELTKGHPDVEDVRLVAENYYAEGQDYQQNLLRLLKSLMDIVSWPEALARAISELLDTQWYREIPECAEKLNRLSLWPCQSQGLAEGMALLQQHHCVLIADPTGSGKTRMIAAIQAALIHALWAQGSLQNLHVQVVCPPSVRSYWEEELRKVAVFSKSVSFGVISREGSEEHKATLESLRQVRILIIDEAHNLLNPYSNRSFHLSKHRADYVLLTTATPINRSLQDLLRILELLDLDNLTREQLEGYRHVYRIAKSRKLGEEEHRLISTFVQQFLVRRTKPLLRHMIRREPEAYRNAKGERCAYPQLWQETYETFETEEDKAAAKRIEELAGGLRGVLYLRRFEAPHRAGLKPEDYVARRVRMAPFLARYLVMSRLRSSAFALKEHIIGTKEAAKDEGWENFKVKETGNLIAKLEEVIKNSPSTKALPESAFADHMWLVDQDEYERVCREEINIYQRILEESEKLSENRELHKALKLKELLSRHRLLIAFDSTVSTLHYLNKKYMQLWGIKVEVVTGGVSKLKALEDFGLGSKAKNVIGLFSDALSEGVNLQQASGLVFLTIPGVIRLAEQRIGRIERLDSPHKKVHIYWPNDSDAFALRTDRNLFRAAYDVASTIGSNFHPPLDLVARHDMNESFATIGAKEAMRELNKLRELEDKSWQGLDDAFAPVKSLYHGKKALISEHIYEQIRLVRTAVKVRIGLVKADKPWFFLATRGRQDAPPKWFFFDEQDRLHDSLKEISHMLQVRLTGSDHEPVKWNDASEALLKSYRKKVEALRLELLPVKRQTAIKVGEALARKQHLKTVDPELKDLLWHVKRLSTNGSREGEYHVDFHSLSQVWLDLLQERLIDYRRRRGKREVTTLEDLLKAKSLPPFSLPELKKFQNLVFQTLEEPFDIAACILGTPAATDPTGS</sequence>
<feature type="domain" description="PLD phosphodiesterase" evidence="1">
    <location>
        <begin position="146"/>
        <end position="172"/>
    </location>
</feature>
<dbReference type="Gene3D" id="3.30.870.10">
    <property type="entry name" value="Endonuclease Chain A"/>
    <property type="match status" value="1"/>
</dbReference>
<dbReference type="RefSeq" id="WP_140622259.1">
    <property type="nucleotide sequence ID" value="NZ_VFRQ01000007.1"/>
</dbReference>
<dbReference type="SMART" id="SM00487">
    <property type="entry name" value="DEXDc"/>
    <property type="match status" value="1"/>
</dbReference>
<feature type="domain" description="Helicase C-terminal" evidence="3">
    <location>
        <begin position="660"/>
        <end position="812"/>
    </location>
</feature>
<dbReference type="SUPFAM" id="SSF52540">
    <property type="entry name" value="P-loop containing nucleoside triphosphate hydrolases"/>
    <property type="match status" value="2"/>
</dbReference>
<evidence type="ECO:0000259" key="1">
    <source>
        <dbReference type="PROSITE" id="PS50035"/>
    </source>
</evidence>
<dbReference type="InterPro" id="IPR001736">
    <property type="entry name" value="PLipase_D/transphosphatidylase"/>
</dbReference>
<evidence type="ECO:0000259" key="2">
    <source>
        <dbReference type="PROSITE" id="PS51192"/>
    </source>
</evidence>
<protein>
    <recommendedName>
        <fullName evidence="6">Helicase</fullName>
    </recommendedName>
</protein>
<proteinExistence type="predicted"/>
<organism evidence="4 5">
    <name type="scientific">Pontibacter mangrovi</name>
    <dbReference type="NCBI Taxonomy" id="2589816"/>
    <lineage>
        <taxon>Bacteria</taxon>
        <taxon>Pseudomonadati</taxon>
        <taxon>Bacteroidota</taxon>
        <taxon>Cytophagia</taxon>
        <taxon>Cytophagales</taxon>
        <taxon>Hymenobacteraceae</taxon>
        <taxon>Pontibacter</taxon>
    </lineage>
</organism>
<dbReference type="PROSITE" id="PS51192">
    <property type="entry name" value="HELICASE_ATP_BIND_1"/>
    <property type="match status" value="1"/>
</dbReference>
<name>A0A501W017_9BACT</name>
<reference evidence="4 5" key="1">
    <citation type="submission" date="2019-06" db="EMBL/GenBank/DDBJ databases">
        <title>A novel bacterium of genus Pontibacter, isolated from marine sediment.</title>
        <authorList>
            <person name="Huang H."/>
            <person name="Mo K."/>
            <person name="Hu Y."/>
        </authorList>
    </citation>
    <scope>NUCLEOTIDE SEQUENCE [LARGE SCALE GENOMIC DNA]</scope>
    <source>
        <strain evidence="4 5">HB172049</strain>
    </source>
</reference>
<dbReference type="Gene3D" id="3.40.50.300">
    <property type="entry name" value="P-loop containing nucleotide triphosphate hydrolases"/>
    <property type="match status" value="1"/>
</dbReference>
<gene>
    <name evidence="4" type="ORF">FJM65_14480</name>
</gene>
<dbReference type="Proteomes" id="UP000316727">
    <property type="component" value="Unassembled WGS sequence"/>
</dbReference>
<dbReference type="InterPro" id="IPR001650">
    <property type="entry name" value="Helicase_C-like"/>
</dbReference>
<dbReference type="SUPFAM" id="SSF56024">
    <property type="entry name" value="Phospholipase D/nuclease"/>
    <property type="match status" value="1"/>
</dbReference>
<evidence type="ECO:0000313" key="4">
    <source>
        <dbReference type="EMBL" id="TPE43313.1"/>
    </source>
</evidence>
<comment type="caution">
    <text evidence="4">The sequence shown here is derived from an EMBL/GenBank/DDBJ whole genome shotgun (WGS) entry which is preliminary data.</text>
</comment>
<dbReference type="PROSITE" id="PS51194">
    <property type="entry name" value="HELICASE_CTER"/>
    <property type="match status" value="1"/>
</dbReference>
<keyword evidence="5" id="KW-1185">Reference proteome</keyword>